<dbReference type="PANTHER" id="PTHR16151">
    <property type="entry name" value="HAUS AUGMIN-LIKE COMPLEX SUBUNIT 6"/>
    <property type="match status" value="1"/>
</dbReference>
<dbReference type="AlphaFoldDB" id="A0A7L2WI03"/>
<feature type="non-terminal residue" evidence="1">
    <location>
        <position position="191"/>
    </location>
</feature>
<dbReference type="GO" id="GO:0008017">
    <property type="term" value="F:microtubule binding"/>
    <property type="evidence" value="ECO:0007669"/>
    <property type="project" value="TreeGrafter"/>
</dbReference>
<protein>
    <submittedName>
        <fullName evidence="1">HAUS6 protein</fullName>
    </submittedName>
</protein>
<keyword evidence="2" id="KW-1185">Reference proteome</keyword>
<dbReference type="PANTHER" id="PTHR16151:SF2">
    <property type="entry name" value="HAUS AUGMIN-LIKE COMPLEX SUBUNIT 6"/>
    <property type="match status" value="1"/>
</dbReference>
<dbReference type="Proteomes" id="UP000580171">
    <property type="component" value="Unassembled WGS sequence"/>
</dbReference>
<name>A0A7L2WI03_PANHA</name>
<evidence type="ECO:0000313" key="1">
    <source>
        <dbReference type="EMBL" id="NXS69558.1"/>
    </source>
</evidence>
<evidence type="ECO:0000313" key="2">
    <source>
        <dbReference type="Proteomes" id="UP000580171"/>
    </source>
</evidence>
<dbReference type="EMBL" id="VYZV01018156">
    <property type="protein sequence ID" value="NXS69558.1"/>
    <property type="molecule type" value="Genomic_DNA"/>
</dbReference>
<dbReference type="OrthoDB" id="5575722at2759"/>
<proteinExistence type="predicted"/>
<feature type="non-terminal residue" evidence="1">
    <location>
        <position position="1"/>
    </location>
</feature>
<accession>A0A7L2WI03</accession>
<sequence length="191" mass="22085">AYRMKQNDRNTNNRTERIQKVRSMWTLIMEMLTSLKKQKESVDSVLDVLEDCARQCILDGTNVAFSVPQLLADRVESDIQQFCTGNVHEAEKLNFLTVIQLLNEALRTLRDGHCQRELNQLHVEDRSMLCNKILQRLAAMRLKAEQRHGMSVSGSISKEQEDWEEKWKSFLGLHPLSLTLDQDPVSSVQFI</sequence>
<organism evidence="1 2">
    <name type="scientific">Pandion haliaetus</name>
    <name type="common">Osprey</name>
    <name type="synonym">Falco haliaetus</name>
    <dbReference type="NCBI Taxonomy" id="56262"/>
    <lineage>
        <taxon>Eukaryota</taxon>
        <taxon>Metazoa</taxon>
        <taxon>Chordata</taxon>
        <taxon>Craniata</taxon>
        <taxon>Vertebrata</taxon>
        <taxon>Euteleostomi</taxon>
        <taxon>Archelosauria</taxon>
        <taxon>Archosauria</taxon>
        <taxon>Dinosauria</taxon>
        <taxon>Saurischia</taxon>
        <taxon>Theropoda</taxon>
        <taxon>Coelurosauria</taxon>
        <taxon>Aves</taxon>
        <taxon>Neognathae</taxon>
        <taxon>Neoaves</taxon>
        <taxon>Telluraves</taxon>
        <taxon>Accipitrimorphae</taxon>
        <taxon>Accipitriformes</taxon>
        <taxon>Pandionidae</taxon>
        <taxon>Pandion</taxon>
    </lineage>
</organism>
<dbReference type="GO" id="GO:0070652">
    <property type="term" value="C:HAUS complex"/>
    <property type="evidence" value="ECO:0007669"/>
    <property type="project" value="InterPro"/>
</dbReference>
<gene>
    <name evidence="1" type="primary">Haus6_0</name>
    <name evidence="1" type="ORF">PANHAL_R13661</name>
</gene>
<comment type="caution">
    <text evidence="1">The sequence shown here is derived from an EMBL/GenBank/DDBJ whole genome shotgun (WGS) entry which is preliminary data.</text>
</comment>
<dbReference type="GO" id="GO:0051225">
    <property type="term" value="P:spindle assembly"/>
    <property type="evidence" value="ECO:0007669"/>
    <property type="project" value="InterPro"/>
</dbReference>
<reference evidence="1 2" key="1">
    <citation type="submission" date="2019-09" db="EMBL/GenBank/DDBJ databases">
        <title>Bird 10,000 Genomes (B10K) Project - Family phase.</title>
        <authorList>
            <person name="Zhang G."/>
        </authorList>
    </citation>
    <scope>NUCLEOTIDE SEQUENCE [LARGE SCALE GENOMIC DNA]</scope>
    <source>
        <strain evidence="1">B10K-DU-012-58</strain>
        <tissue evidence="1">Muscle</tissue>
    </source>
</reference>
<dbReference type="GO" id="GO:1990498">
    <property type="term" value="C:mitotic spindle microtubule"/>
    <property type="evidence" value="ECO:0007669"/>
    <property type="project" value="TreeGrafter"/>
</dbReference>
<dbReference type="InterPro" id="IPR026797">
    <property type="entry name" value="HAUS_6"/>
</dbReference>